<reference evidence="1 2" key="1">
    <citation type="submission" date="2023-02" db="EMBL/GenBank/DDBJ databases">
        <title>Host association and intracellularity evolved multiple times independently in the Rickettsiales.</title>
        <authorList>
            <person name="Castelli M."/>
            <person name="Nardi T."/>
            <person name="Gammuto L."/>
            <person name="Bellinzona G."/>
            <person name="Sabaneyeva E."/>
            <person name="Potekhin A."/>
            <person name="Serra V."/>
            <person name="Petroni G."/>
            <person name="Sassera D."/>
        </authorList>
    </citation>
    <scope>NUCLEOTIDE SEQUENCE [LARGE SCALE GENOMIC DNA]</scope>
    <source>
        <strain evidence="1 2">BOD18</strain>
    </source>
</reference>
<dbReference type="InterPro" id="IPR011250">
    <property type="entry name" value="OMP/PagP_B-barrel"/>
</dbReference>
<evidence type="ECO:0008006" key="3">
    <source>
        <dbReference type="Google" id="ProtNLM"/>
    </source>
</evidence>
<organism evidence="1 2">
    <name type="scientific">Candidatus Cyrtobacter comes</name>
    <dbReference type="NCBI Taxonomy" id="675776"/>
    <lineage>
        <taxon>Bacteria</taxon>
        <taxon>Pseudomonadati</taxon>
        <taxon>Pseudomonadota</taxon>
        <taxon>Alphaproteobacteria</taxon>
        <taxon>Rickettsiales</taxon>
        <taxon>Candidatus Midichloriaceae</taxon>
        <taxon>Candidatus Cyrtobacter</taxon>
    </lineage>
</organism>
<accession>A0ABU5L952</accession>
<gene>
    <name evidence="1" type="ORF">Cyrtocomes_01048</name>
</gene>
<evidence type="ECO:0000313" key="1">
    <source>
        <dbReference type="EMBL" id="MDZ5762657.1"/>
    </source>
</evidence>
<dbReference type="RefSeq" id="WP_322498106.1">
    <property type="nucleotide sequence ID" value="NZ_JARGYT010000082.1"/>
</dbReference>
<dbReference type="SUPFAM" id="SSF56925">
    <property type="entry name" value="OMPA-like"/>
    <property type="match status" value="1"/>
</dbReference>
<comment type="caution">
    <text evidence="1">The sequence shown here is derived from an EMBL/GenBank/DDBJ whole genome shotgun (WGS) entry which is preliminary data.</text>
</comment>
<protein>
    <recommendedName>
        <fullName evidence="3">Outer membrane protein beta-barrel domain-containing protein</fullName>
    </recommendedName>
</protein>
<keyword evidence="2" id="KW-1185">Reference proteome</keyword>
<sequence length="228" mass="25168">MYRQIFVLMCLSSQAGYASYTSYIGMNCGAGISGKIGNYELFKDDSGQIVSLKGKNLKALFMNAFWGVEYGNFGCELEMNASLPSDYKDHIIVDNNRGQSIFQFTQKSNLIGSAFANIFLKVSLVESLHAYLSGGIGSSYYNVGDMNVGDKTSSYISHRGSPLVNKAFAWNIGCSIKYNLSEHISINLISYKYYALGTFNTMKNTEDGSILSANMNMHQVSTGLVFEY</sequence>
<proteinExistence type="predicted"/>
<name>A0ABU5L952_9RICK</name>
<evidence type="ECO:0000313" key="2">
    <source>
        <dbReference type="Proteomes" id="UP001293791"/>
    </source>
</evidence>
<dbReference type="EMBL" id="JARGYT010000082">
    <property type="protein sequence ID" value="MDZ5762657.1"/>
    <property type="molecule type" value="Genomic_DNA"/>
</dbReference>
<dbReference type="Proteomes" id="UP001293791">
    <property type="component" value="Unassembled WGS sequence"/>
</dbReference>
<dbReference type="Gene3D" id="2.40.160.20">
    <property type="match status" value="1"/>
</dbReference>